<proteinExistence type="predicted"/>
<dbReference type="Proteomes" id="UP001180020">
    <property type="component" value="Unassembled WGS sequence"/>
</dbReference>
<evidence type="ECO:0000256" key="1">
    <source>
        <dbReference type="SAM" id="Coils"/>
    </source>
</evidence>
<accession>A0AAV9DD69</accession>
<protein>
    <submittedName>
        <fullName evidence="2">Uncharacterized protein</fullName>
    </submittedName>
</protein>
<evidence type="ECO:0000313" key="2">
    <source>
        <dbReference type="EMBL" id="KAK1297983.1"/>
    </source>
</evidence>
<comment type="caution">
    <text evidence="2">The sequence shown here is derived from an EMBL/GenBank/DDBJ whole genome shotgun (WGS) entry which is preliminary data.</text>
</comment>
<reference evidence="2" key="1">
    <citation type="journal article" date="2023" name="Nat. Commun.">
        <title>Diploid and tetraploid genomes of Acorus and the evolution of monocots.</title>
        <authorList>
            <person name="Ma L."/>
            <person name="Liu K.W."/>
            <person name="Li Z."/>
            <person name="Hsiao Y.Y."/>
            <person name="Qi Y."/>
            <person name="Fu T."/>
            <person name="Tang G.D."/>
            <person name="Zhang D."/>
            <person name="Sun W.H."/>
            <person name="Liu D.K."/>
            <person name="Li Y."/>
            <person name="Chen G.Z."/>
            <person name="Liu X.D."/>
            <person name="Liao X.Y."/>
            <person name="Jiang Y.T."/>
            <person name="Yu X."/>
            <person name="Hao Y."/>
            <person name="Huang J."/>
            <person name="Zhao X.W."/>
            <person name="Ke S."/>
            <person name="Chen Y.Y."/>
            <person name="Wu W.L."/>
            <person name="Hsu J.L."/>
            <person name="Lin Y.F."/>
            <person name="Huang M.D."/>
            <person name="Li C.Y."/>
            <person name="Huang L."/>
            <person name="Wang Z.W."/>
            <person name="Zhao X."/>
            <person name="Zhong W.Y."/>
            <person name="Peng D.H."/>
            <person name="Ahmad S."/>
            <person name="Lan S."/>
            <person name="Zhang J.S."/>
            <person name="Tsai W.C."/>
            <person name="Van de Peer Y."/>
            <person name="Liu Z.J."/>
        </authorList>
    </citation>
    <scope>NUCLEOTIDE SEQUENCE</scope>
    <source>
        <strain evidence="2">CP</strain>
    </source>
</reference>
<dbReference type="AlphaFoldDB" id="A0AAV9DD69"/>
<keyword evidence="1" id="KW-0175">Coiled coil</keyword>
<keyword evidence="3" id="KW-1185">Reference proteome</keyword>
<organism evidence="2 3">
    <name type="scientific">Acorus calamus</name>
    <name type="common">Sweet flag</name>
    <dbReference type="NCBI Taxonomy" id="4465"/>
    <lineage>
        <taxon>Eukaryota</taxon>
        <taxon>Viridiplantae</taxon>
        <taxon>Streptophyta</taxon>
        <taxon>Embryophyta</taxon>
        <taxon>Tracheophyta</taxon>
        <taxon>Spermatophyta</taxon>
        <taxon>Magnoliopsida</taxon>
        <taxon>Liliopsida</taxon>
        <taxon>Acoraceae</taxon>
        <taxon>Acorus</taxon>
    </lineage>
</organism>
<dbReference type="EMBL" id="JAUJYO010000014">
    <property type="protein sequence ID" value="KAK1297983.1"/>
    <property type="molecule type" value="Genomic_DNA"/>
</dbReference>
<evidence type="ECO:0000313" key="3">
    <source>
        <dbReference type="Proteomes" id="UP001180020"/>
    </source>
</evidence>
<reference evidence="2" key="2">
    <citation type="submission" date="2023-06" db="EMBL/GenBank/DDBJ databases">
        <authorList>
            <person name="Ma L."/>
            <person name="Liu K.-W."/>
            <person name="Li Z."/>
            <person name="Hsiao Y.-Y."/>
            <person name="Qi Y."/>
            <person name="Fu T."/>
            <person name="Tang G."/>
            <person name="Zhang D."/>
            <person name="Sun W.-H."/>
            <person name="Liu D.-K."/>
            <person name="Li Y."/>
            <person name="Chen G.-Z."/>
            <person name="Liu X.-D."/>
            <person name="Liao X.-Y."/>
            <person name="Jiang Y.-T."/>
            <person name="Yu X."/>
            <person name="Hao Y."/>
            <person name="Huang J."/>
            <person name="Zhao X.-W."/>
            <person name="Ke S."/>
            <person name="Chen Y.-Y."/>
            <person name="Wu W.-L."/>
            <person name="Hsu J.-L."/>
            <person name="Lin Y.-F."/>
            <person name="Huang M.-D."/>
            <person name="Li C.-Y."/>
            <person name="Huang L."/>
            <person name="Wang Z.-W."/>
            <person name="Zhao X."/>
            <person name="Zhong W.-Y."/>
            <person name="Peng D.-H."/>
            <person name="Ahmad S."/>
            <person name="Lan S."/>
            <person name="Zhang J.-S."/>
            <person name="Tsai W.-C."/>
            <person name="Van De Peer Y."/>
            <person name="Liu Z.-J."/>
        </authorList>
    </citation>
    <scope>NUCLEOTIDE SEQUENCE</scope>
    <source>
        <strain evidence="2">CP</strain>
        <tissue evidence="2">Leaves</tissue>
    </source>
</reference>
<gene>
    <name evidence="2" type="ORF">QJS10_CPB14g00855</name>
</gene>
<feature type="coiled-coil region" evidence="1">
    <location>
        <begin position="44"/>
        <end position="78"/>
    </location>
</feature>
<sequence length="105" mass="12476">MARWDNTFTKVIEQIQILTTNRYVDSVDGLRKSLEEVEGAGYDVSRLQKWVDELEDMIEKHKADMQGLIDMKKRVEEEEEIKQLKEEILICKPNMLRSRHAMMSY</sequence>
<name>A0AAV9DD69_ACOCL</name>